<dbReference type="Proteomes" id="UP001163882">
    <property type="component" value="Chromosome"/>
</dbReference>
<reference evidence="2" key="1">
    <citation type="submission" date="2022-10" db="EMBL/GenBank/DDBJ databases">
        <title>YIM 151497 complete genome.</title>
        <authorList>
            <person name="Chen X."/>
        </authorList>
    </citation>
    <scope>NUCLEOTIDE SEQUENCE</scope>
    <source>
        <strain evidence="2">YIM 151497</strain>
    </source>
</reference>
<protein>
    <submittedName>
        <fullName evidence="2">Uncharacterized protein</fullName>
    </submittedName>
</protein>
<feature type="region of interest" description="Disordered" evidence="1">
    <location>
        <begin position="1"/>
        <end position="31"/>
    </location>
</feature>
<dbReference type="EMBL" id="CP107716">
    <property type="protein sequence ID" value="UYQ70660.1"/>
    <property type="molecule type" value="Genomic_DNA"/>
</dbReference>
<organism evidence="2 3">
    <name type="scientific">Pelagibacterium flavum</name>
    <dbReference type="NCBI Taxonomy" id="2984530"/>
    <lineage>
        <taxon>Bacteria</taxon>
        <taxon>Pseudomonadati</taxon>
        <taxon>Pseudomonadota</taxon>
        <taxon>Alphaproteobacteria</taxon>
        <taxon>Hyphomicrobiales</taxon>
        <taxon>Devosiaceae</taxon>
        <taxon>Pelagibacterium</taxon>
    </lineage>
</organism>
<accession>A0ABY6IJ90</accession>
<dbReference type="RefSeq" id="WP_264224349.1">
    <property type="nucleotide sequence ID" value="NZ_CP107716.1"/>
</dbReference>
<gene>
    <name evidence="2" type="ORF">OF122_11300</name>
</gene>
<evidence type="ECO:0000313" key="2">
    <source>
        <dbReference type="EMBL" id="UYQ70660.1"/>
    </source>
</evidence>
<feature type="compositionally biased region" description="Low complexity" evidence="1">
    <location>
        <begin position="1"/>
        <end position="17"/>
    </location>
</feature>
<keyword evidence="3" id="KW-1185">Reference proteome</keyword>
<name>A0ABY6IJ90_9HYPH</name>
<evidence type="ECO:0000313" key="3">
    <source>
        <dbReference type="Proteomes" id="UP001163882"/>
    </source>
</evidence>
<evidence type="ECO:0000256" key="1">
    <source>
        <dbReference type="SAM" id="MobiDB-lite"/>
    </source>
</evidence>
<sequence length="428" mass="47093">MDNTKAAKAANPLVAANDNSPPRRHPGIEYDVDGNVIQIKRNKVPNPLGCIPHQYKRGAPPPVDSSETDAHKRAVEEWRATAPEDDEVILPVRPSRSSGGQHAELRKFVPVLRWWRDMLNPPSEAGAIPVAANDNEPDFIWSVPDRNPKPVEPEKWLGLWDGLDVEWEWVNINRPDFIGPLRRKRLSRAGKMWFNTVPNGEMRLKNPAVGATRKTYPVPLSAVWRWREHGRTVLMGQESARNREDETAANQAGVAQANELLSHLYDLPIRYFPKGPTKPGTSLTASQSRALIDEAIANTPQLPVVTKCPPGLPTGGRDVAGAFLCLQRQPKHKGGSGENEAEVQVANVRTPVDIGKTVMDMKADNDNFAEFRRLNPNEAAIIDLMCARGTRSMADLEAATGRSDPGTNSRKAVAALATVVDFLKESAA</sequence>
<proteinExistence type="predicted"/>